<gene>
    <name evidence="3" type="ORF">Tci_015289</name>
</gene>
<dbReference type="CDD" id="cd00303">
    <property type="entry name" value="retropepsin_like"/>
    <property type="match status" value="1"/>
</dbReference>
<feature type="region of interest" description="Disordered" evidence="2">
    <location>
        <begin position="1"/>
        <end position="33"/>
    </location>
</feature>
<name>A0A6L2K1R5_TANCI</name>
<evidence type="ECO:0008006" key="4">
    <source>
        <dbReference type="Google" id="ProtNLM"/>
    </source>
</evidence>
<comment type="caution">
    <text evidence="3">The sequence shown here is derived from an EMBL/GenBank/DDBJ whole genome shotgun (WGS) entry which is preliminary data.</text>
</comment>
<feature type="compositionally biased region" description="Basic residues" evidence="2">
    <location>
        <begin position="22"/>
        <end position="31"/>
    </location>
</feature>
<feature type="coiled-coil region" evidence="1">
    <location>
        <begin position="726"/>
        <end position="767"/>
    </location>
</feature>
<evidence type="ECO:0000256" key="1">
    <source>
        <dbReference type="SAM" id="Coils"/>
    </source>
</evidence>
<dbReference type="PANTHER" id="PTHR33067">
    <property type="entry name" value="RNA-DIRECTED DNA POLYMERASE-RELATED"/>
    <property type="match status" value="1"/>
</dbReference>
<dbReference type="EMBL" id="BKCJ010001691">
    <property type="protein sequence ID" value="GEU43311.1"/>
    <property type="molecule type" value="Genomic_DNA"/>
</dbReference>
<dbReference type="Gene3D" id="2.40.70.10">
    <property type="entry name" value="Acid Proteases"/>
    <property type="match status" value="1"/>
</dbReference>
<protein>
    <recommendedName>
        <fullName evidence="4">Reverse transcriptase domain-containing protein</fullName>
    </recommendedName>
</protein>
<evidence type="ECO:0000256" key="2">
    <source>
        <dbReference type="SAM" id="MobiDB-lite"/>
    </source>
</evidence>
<keyword evidence="1" id="KW-0175">Coiled coil</keyword>
<dbReference type="PANTHER" id="PTHR33067:SF35">
    <property type="entry name" value="ASPARTIC PEPTIDASE DDI1-TYPE DOMAIN-CONTAINING PROTEIN"/>
    <property type="match status" value="1"/>
</dbReference>
<organism evidence="3">
    <name type="scientific">Tanacetum cinerariifolium</name>
    <name type="common">Dalmatian daisy</name>
    <name type="synonym">Chrysanthemum cinerariifolium</name>
    <dbReference type="NCBI Taxonomy" id="118510"/>
    <lineage>
        <taxon>Eukaryota</taxon>
        <taxon>Viridiplantae</taxon>
        <taxon>Streptophyta</taxon>
        <taxon>Embryophyta</taxon>
        <taxon>Tracheophyta</taxon>
        <taxon>Spermatophyta</taxon>
        <taxon>Magnoliopsida</taxon>
        <taxon>eudicotyledons</taxon>
        <taxon>Gunneridae</taxon>
        <taxon>Pentapetalae</taxon>
        <taxon>asterids</taxon>
        <taxon>campanulids</taxon>
        <taxon>Asterales</taxon>
        <taxon>Asteraceae</taxon>
        <taxon>Asteroideae</taxon>
        <taxon>Anthemideae</taxon>
        <taxon>Anthemidinae</taxon>
        <taxon>Tanacetum</taxon>
    </lineage>
</organism>
<accession>A0A6L2K1R5</accession>
<dbReference type="AlphaFoldDB" id="A0A6L2K1R5"/>
<reference evidence="3" key="1">
    <citation type="journal article" date="2019" name="Sci. Rep.">
        <title>Draft genome of Tanacetum cinerariifolium, the natural source of mosquito coil.</title>
        <authorList>
            <person name="Yamashiro T."/>
            <person name="Shiraishi A."/>
            <person name="Satake H."/>
            <person name="Nakayama K."/>
        </authorList>
    </citation>
    <scope>NUCLEOTIDE SEQUENCE</scope>
</reference>
<sequence>MRTRSSSNLHGESSPNPTSSNPKHHNRRRSKQPFILKESLVDTMADQRTMAELLRAPTEGYAEAIVVPSILAKQFELKHSLINMMNSDQFFRLEKDNPYDHIRWFNKITSTIKYKCLAANGNTFPEVWDNIQGYVAAAVVNYNQEETLMDQDLAEYTIKVLPPLVQKSKPQSQRNFVMHQKDPLHPNIPYPSRMHKQKQQEKDEKMLKALLSNKEKLLELANTTLNENYSAIILKKLPEKLGDPGKFLIPCGFSLPELISTRMTLELANREICTPAGIARDVFVPVGKFTFPADFIIVDYESDPRVSLILGRPFLQIARALIDVHGEEMILRDGDERLTLNMRHDTSSYSNQPQKESINNINIYDDSCEDFLKDLFATNLQSGSPTFSSYPNLTSSEVKDDIFELEGSNVLIEKLLDLDSTKDLPPPHNINPLSKSTTSSSPNHLLEEFADELALITFPPGNDDLPIIDPIKEMDSILEDSIDEDNLANLNDNLVDTMPEMFIDEHALDYSSLPLYNEYDDDLFEVESDTEYVYDDPFDSKGEKIKESKLLIDELDLLRLSDFLPSPEYYSFLFKDFFKVDALPSTDNKDKVFNLSILIQENPFEVNTHVAPDKNAKKIAISHASLILKDFDPPPSDYELPFHKEVLDSKTLLSFSSENKEKVFKPGILTSKEVYSSLLPKLSHRGPKVFKIIKILEIPMELLPCSFGEDIRPYHSQPTAISIDLLNTLLETCTTLTRKVKALEQDKIAQALEIKKLKQKVRRLEKKGKLKVSGLKRLRKVGTTQRVKSSADTGRQEESQAQVYHLDLEHAGKVLSMQDDEIEPAELKEVIEVVTTAKLMTEVVIVAATTITAAPSASRRRKGVVIRDPEEIANPSIIVNSEPKSKDKGKVILNEVIEQVKRKEKQDNTVLRYQALKRKPQTEAQAKKNMMVYLKNMAGFKMDFFKGISYDDISPIFEKHFNSIMAFLAKGEEELEEEASKALKRKSESFEQEDLEMLWQIVQERFASSKPKNFLDDFLLNTLKTMFEKPNVNDHIWKNQRGSYGLAKVKS</sequence>
<feature type="compositionally biased region" description="Polar residues" evidence="2">
    <location>
        <begin position="1"/>
        <end position="21"/>
    </location>
</feature>
<proteinExistence type="predicted"/>
<evidence type="ECO:0000313" key="3">
    <source>
        <dbReference type="EMBL" id="GEU43311.1"/>
    </source>
</evidence>
<dbReference type="InterPro" id="IPR021109">
    <property type="entry name" value="Peptidase_aspartic_dom_sf"/>
</dbReference>